<evidence type="ECO:0000256" key="1">
    <source>
        <dbReference type="SAM" id="MobiDB-lite"/>
    </source>
</evidence>
<sequence>MAHRFRSRNYRPMSKRRSLLHGPGHRTIRQRAAVSLSTLLIVSTHLPLGMAVAMPGWFARPGAGVTRLPLEVTAFDAPGFGDVSDAINLASGNIYLDVGGLSRNNELKTGDEQQALFGNWNMSSRLRLEGYHKAIATPTELSLASGDGSRQRFAQVTPDFTTAPRWITRTQGTANVLYYKSQPQVGTQTVEAWLVLVPVSGGKIAHHYDHTGSRTTFWNDGEYADYAQNAHQQYQGAVAAAADPEGTATAFKTEFTYTGLNSGRLAKVKDQWGRVTTYSWNADNTLASINALLNSEADSGSWARKIDFNYEALGGQTLVTEVTFRTTDGKGNLVARTFDLDYTYLGGRVLLKTVRRPTLSSGSDLDKAGKGWRETTYSYSTDGTQLIKVSQTGEADTSYAYGSSAESGGRMVTATQGDVRNEFHFDAQGQLALRKVRDSNADAATDRTLVWKYQYYPNGFTAGVTEPSGKTTHYDYDAGGNLTRASTYAAATSNTAASSSALPHPEVSGPLRRTTFTYDRDHRLIRAVTNSPNDSSYGYQAVTEEHTYSDYSNVAGTFFALSQDTEKTLVGTVVKRRTVTTYDDQGRVTTQALYSGNNATTTRTLQYTYGDGTAATYPVLRDGGTQDTPLFNSARQYGDLIRTATTTAAGAPDAVTTTFTYDRFGYPVRETGPRFQGVLAGSAQLRTREILRNFNGFGQKTAEWHYADDGERLNAARQGWRYYASGELDASWSGTAQNVTDLQYAETGTNLGRLVKTVRGAGDMAAKQGLGDSTLVTAAHETVTLTYDASGRVSAKTADGAFTTSYSYDTLDRVTRETRPDGGWTRTRYDLVGEPAQVELRDTDGRLFTATTTRDSLGRITSQTAPGRGTLTTSYDPYDRPVKVVNDSLTMNVAGDDRATFLAYDSLGNLTKRLEPALVSGGGAGYTDARRPYAEYSYDDLGRLTTTTQLLGGTVTPSSMSLPAGASTAVTRTEYDGLDRVTKVTDPRGFTTTRAYDPSGNLRSATRQVCVAGDATCTAGADGLDASGSVTESWAYDPAGREVLSVNGRGHSRKTSYDLLGNVTTKVNERGIVERAYTYTPDGLVESIYEPRLGSGDLARTFNPANFDRVEFRRYGSRVYPDTIYQAHMNTAAGDGSGARSDLTYDYAGRTLTTTLPADQNGLRAVVTQRYDGRGNLTYKKDQDGFVTQHAYDGAGQLVSKVLPARTDSAGAVYGNDSYAGLAGGLSSTYTYDLAGNLTKKAERGLITEYAYNSLGKVVRESRPRVGETTGTNFKYTTYRLDGLTTAATTYGYAGDLLTAKVASVSTTNLPTVTNGNVNVFDLDASGNITAEIAQGFWKGTASNWQSTERNTYDGRNLRVKRSFEGSTAIYQGRRLTDGTNTNSANYLTFWKFDATGKLLEAYDTLPDGTHKVNAFTYTYSPTGKELTQTQDVQVRTKSSDPNNQLWSQGGSQGLLLAGVKGSANASYNERDLLASVTVTQSIPEPVDTASARFSSFGPSKTSTQTYTYYKDGRRFEVNGQDPNGGTASALRRVDSYDGRGRETSVYDSNSDYGAANVLATYDTDGMVTREVRSLDGYTNYYEVVAPTLDGLTYAKYDSISGRWHFTTYSQSGQALVGVPYQQNDDLGNITATVGYDAYGNAATSSTTDGTTTNTYDDNNHLVQAVGPSGTVSYNLDARGNRLSVTGGEYDGFQKRYDAEERAARFASTSWVYRCTASTCVVADTWRWDDFRYDPFGQQIISSVAGVQEYRGATGFEVRRDGNTTTTVEGLTQQVAVKYDTYEHEQIDTTTPVILRSLAVKRKDQSYSLADAYQDDTDWSGVVLFGAKKGSVQKLSAPVRPLSDQLKINPSDVRPPSKDEVKPQQDSGKVKPLDAKVTPLEAPVRPLPSTVAPINPGTVKAPSASTPSPADHVNLTAEVPHKPAVNLGKTAVPRLPKAVPQRNVRTLDVQDRAVQALSIKVTPINQPDSAGEATNLDFRVRYNQQSQLTQYSNYTAFDKQADDAANRTLNSANAWGGTGASQYSSQVQTGLKNFGVSSPVQQSYSRALEPETPMFGVNASNYYRSYSEAVQTGSFANARYESDPYQEIRFGVNANRVAQQAALEDAWIAEDLYRAERAGLIEINYLAARKSEAISDSVAPAPPAYTKKSWGWGVATGYTGFVDGLTRNGPLGSVNLRNMFGVDSSALYGDPSYKKAFSIGSGIIDSPFIGAFAGTKGKGNLPSKSTHFNQRVQEGKQGDASRSLGDWQVIVNQGRQYKQASDGRQVFVKGDKVVILEADGKTLVTQFRNPSSNTQQRVRDGRWLPVVR</sequence>
<dbReference type="EMBL" id="CP031163">
    <property type="protein sequence ID" value="AXH00874.1"/>
    <property type="molecule type" value="Genomic_DNA"/>
</dbReference>
<keyword evidence="2" id="KW-0614">Plasmid</keyword>
<dbReference type="InterPro" id="IPR050708">
    <property type="entry name" value="T6SS_VgrG/RHS"/>
</dbReference>
<proteinExistence type="predicted"/>
<feature type="region of interest" description="Disordered" evidence="1">
    <location>
        <begin position="1"/>
        <end position="22"/>
    </location>
</feature>
<geneLocation type="plasmid" evidence="3">
    <name>pdrdi</name>
</geneLocation>
<dbReference type="Pfam" id="PF05593">
    <property type="entry name" value="RHS_repeat"/>
    <property type="match status" value="3"/>
</dbReference>
<gene>
    <name evidence="2" type="ORF">DVJ83_17305</name>
</gene>
<organism evidence="2 3">
    <name type="scientific">Deinococcus wulumuqiensis</name>
    <dbReference type="NCBI Taxonomy" id="980427"/>
    <lineage>
        <taxon>Bacteria</taxon>
        <taxon>Thermotogati</taxon>
        <taxon>Deinococcota</taxon>
        <taxon>Deinococci</taxon>
        <taxon>Deinococcales</taxon>
        <taxon>Deinococcaceae</taxon>
        <taxon>Deinococcus</taxon>
    </lineage>
</organism>
<evidence type="ECO:0000313" key="2">
    <source>
        <dbReference type="EMBL" id="AXH00874.1"/>
    </source>
</evidence>
<dbReference type="Proteomes" id="UP000253744">
    <property type="component" value="Plasmid pDrdI"/>
</dbReference>
<dbReference type="InterPro" id="IPR031325">
    <property type="entry name" value="RHS_repeat"/>
</dbReference>
<dbReference type="PANTHER" id="PTHR32305:SF15">
    <property type="entry name" value="PROTEIN RHSA-RELATED"/>
    <property type="match status" value="1"/>
</dbReference>
<name>A0A345IMF1_9DEIO</name>
<evidence type="ECO:0000313" key="3">
    <source>
        <dbReference type="Proteomes" id="UP000253744"/>
    </source>
</evidence>
<dbReference type="InterPro" id="IPR006530">
    <property type="entry name" value="YD"/>
</dbReference>
<dbReference type="KEGG" id="dwu:DVJ83_17305"/>
<dbReference type="Gene3D" id="2.180.10.10">
    <property type="entry name" value="RHS repeat-associated core"/>
    <property type="match status" value="4"/>
</dbReference>
<reference evidence="2 3" key="1">
    <citation type="submission" date="2018-07" db="EMBL/GenBank/DDBJ databases">
        <title>Complete Genome and Methylome Analysis of Deinococcus wulumuqiensis NEB 479.</title>
        <authorList>
            <person name="Fomenkov A."/>
            <person name="Luyten Y."/>
            <person name="Vincze T."/>
            <person name="Anton B.P."/>
            <person name="Clark T."/>
            <person name="Roberts R.J."/>
            <person name="Morgan R.D."/>
        </authorList>
    </citation>
    <scope>NUCLEOTIDE SEQUENCE [LARGE SCALE GENOMIC DNA]</scope>
    <source>
        <strain evidence="2 3">NEB 479</strain>
        <plasmid evidence="3">Plasmid pdrdi</plasmid>
    </source>
</reference>
<accession>A0A345IMF1</accession>
<feature type="region of interest" description="Disordered" evidence="1">
    <location>
        <begin position="1836"/>
        <end position="1910"/>
    </location>
</feature>
<protein>
    <submittedName>
        <fullName evidence="2">RHS repeat protein</fullName>
    </submittedName>
</protein>
<dbReference type="NCBIfam" id="TIGR01643">
    <property type="entry name" value="YD_repeat_2x"/>
    <property type="match status" value="4"/>
</dbReference>
<dbReference type="PANTHER" id="PTHR32305">
    <property type="match status" value="1"/>
</dbReference>
<feature type="compositionally biased region" description="Basic and acidic residues" evidence="1">
    <location>
        <begin position="1855"/>
        <end position="1874"/>
    </location>
</feature>